<dbReference type="EMBL" id="CAKXYY010000018">
    <property type="protein sequence ID" value="CAH2354722.1"/>
    <property type="molecule type" value="Genomic_DNA"/>
</dbReference>
<dbReference type="Proteomes" id="UP000837801">
    <property type="component" value="Unassembled WGS sequence"/>
</dbReference>
<organism evidence="1 2">
    <name type="scientific">[Candida] railenensis</name>
    <dbReference type="NCBI Taxonomy" id="45579"/>
    <lineage>
        <taxon>Eukaryota</taxon>
        <taxon>Fungi</taxon>
        <taxon>Dikarya</taxon>
        <taxon>Ascomycota</taxon>
        <taxon>Saccharomycotina</taxon>
        <taxon>Pichiomycetes</taxon>
        <taxon>Debaryomycetaceae</taxon>
        <taxon>Kurtzmaniella</taxon>
    </lineage>
</organism>
<sequence>MVFLFRFKAPTLIASRFAVVFVSFRSCHLQQYVAMSEKGGQLICLLSFSPSFFAAANATSMHRCVFQDYSGLFFLPSRKFNAAMSSEKSRHQCASARRTVNFIWLRCNGKKKKREV</sequence>
<name>A0A9P0VZA9_9ASCO</name>
<protein>
    <submittedName>
        <fullName evidence="1">Uncharacterized protein</fullName>
    </submittedName>
</protein>
<reference evidence="1" key="1">
    <citation type="submission" date="2022-03" db="EMBL/GenBank/DDBJ databases">
        <authorList>
            <person name="Legras J.-L."/>
            <person name="Devillers H."/>
            <person name="Grondin C."/>
        </authorList>
    </citation>
    <scope>NUCLEOTIDE SEQUENCE</scope>
    <source>
        <strain evidence="1">CLIB 1423</strain>
    </source>
</reference>
<evidence type="ECO:0000313" key="2">
    <source>
        <dbReference type="Proteomes" id="UP000837801"/>
    </source>
</evidence>
<keyword evidence="2" id="KW-1185">Reference proteome</keyword>
<comment type="caution">
    <text evidence="1">The sequence shown here is derived from an EMBL/GenBank/DDBJ whole genome shotgun (WGS) entry which is preliminary data.</text>
</comment>
<evidence type="ECO:0000313" key="1">
    <source>
        <dbReference type="EMBL" id="CAH2354722.1"/>
    </source>
</evidence>
<accession>A0A9P0VZA9</accession>
<proteinExistence type="predicted"/>
<dbReference type="AlphaFoldDB" id="A0A9P0VZA9"/>
<gene>
    <name evidence="1" type="ORF">CLIB1423_18S02234</name>
</gene>